<feature type="signal peptide" evidence="1">
    <location>
        <begin position="1"/>
        <end position="24"/>
    </location>
</feature>
<evidence type="ECO:0008006" key="4">
    <source>
        <dbReference type="Google" id="ProtNLM"/>
    </source>
</evidence>
<evidence type="ECO:0000313" key="3">
    <source>
        <dbReference type="Proteomes" id="UP000429607"/>
    </source>
</evidence>
<evidence type="ECO:0000313" key="2">
    <source>
        <dbReference type="EMBL" id="KAE9047175.1"/>
    </source>
</evidence>
<proteinExistence type="predicted"/>
<comment type="caution">
    <text evidence="2">The sequence shown here is derived from an EMBL/GenBank/DDBJ whole genome shotgun (WGS) entry which is preliminary data.</text>
</comment>
<evidence type="ECO:0000256" key="1">
    <source>
        <dbReference type="SAM" id="SignalP"/>
    </source>
</evidence>
<feature type="chain" id="PRO_5025675060" description="Pectate lyase" evidence="1">
    <location>
        <begin position="25"/>
        <end position="79"/>
    </location>
</feature>
<dbReference type="Proteomes" id="UP000429607">
    <property type="component" value="Unassembled WGS sequence"/>
</dbReference>
<name>A0A6A3P3I3_9STRA</name>
<organism evidence="2 3">
    <name type="scientific">Phytophthora rubi</name>
    <dbReference type="NCBI Taxonomy" id="129364"/>
    <lineage>
        <taxon>Eukaryota</taxon>
        <taxon>Sar</taxon>
        <taxon>Stramenopiles</taxon>
        <taxon>Oomycota</taxon>
        <taxon>Peronosporomycetes</taxon>
        <taxon>Peronosporales</taxon>
        <taxon>Peronosporaceae</taxon>
        <taxon>Phytophthora</taxon>
    </lineage>
</organism>
<protein>
    <recommendedName>
        <fullName evidence="4">Pectate lyase</fullName>
    </recommendedName>
</protein>
<reference evidence="2 3" key="1">
    <citation type="submission" date="2018-09" db="EMBL/GenBank/DDBJ databases">
        <title>Genomic investigation of the strawberry pathogen Phytophthora fragariae indicates pathogenicity is determined by transcriptional variation in three key races.</title>
        <authorList>
            <person name="Adams T.M."/>
            <person name="Armitage A.D."/>
            <person name="Sobczyk M.K."/>
            <person name="Bates H.J."/>
            <person name="Dunwell J.M."/>
            <person name="Nellist C.F."/>
            <person name="Harrison R.J."/>
        </authorList>
    </citation>
    <scope>NUCLEOTIDE SEQUENCE [LARGE SCALE GENOMIC DNA]</scope>
    <source>
        <strain evidence="2 3">SCRP249</strain>
    </source>
</reference>
<dbReference type="EMBL" id="QXFV01000174">
    <property type="protein sequence ID" value="KAE9047175.1"/>
    <property type="molecule type" value="Genomic_DNA"/>
</dbReference>
<sequence length="79" mass="8715">MSRLAVAVLLQTVILQTVILQATGDVFPATNYSVIAYYPGNTCDSTPLYGDYLISTRTDLSNTTKGGRRLTQKDIKWTN</sequence>
<keyword evidence="1" id="KW-0732">Signal</keyword>
<accession>A0A6A3P3I3</accession>
<gene>
    <name evidence="2" type="ORF">PR001_g4316</name>
</gene>
<dbReference type="AlphaFoldDB" id="A0A6A3P3I3"/>